<sequence>MRQKTFSAVILFIGLTINAQAVGIGTASPATSSILELSATNKGFLAPRMTTANRTAIASPATGLQVYDTTTNTFWYYNGTVWVNSSAAASGDNLGNHLATQPLALNDNELRFRAANDGGQKLAYSATVDGPILTGYDGGALATSRDGSIKNILTWNNAGSVQVNGASTNTAAFDAGSGNGIDFSKSNLAYTTANPGTTFTLTGIKNGGTYTLSVRGTTSGTANFNASGFTVKYANNRATTAGTETLYTIIAMGTTVYIYTATGF</sequence>
<keyword evidence="1" id="KW-0732">Signal</keyword>
<evidence type="ECO:0000256" key="1">
    <source>
        <dbReference type="SAM" id="SignalP"/>
    </source>
</evidence>
<dbReference type="OrthoDB" id="581140at2"/>
<dbReference type="KEGG" id="chh:A0O34_00435"/>
<dbReference type="EMBL" id="CP015199">
    <property type="protein sequence ID" value="ANF49113.1"/>
    <property type="molecule type" value="Genomic_DNA"/>
</dbReference>
<gene>
    <name evidence="2" type="ORF">A0O34_00435</name>
</gene>
<dbReference type="AlphaFoldDB" id="A0A172XQ24"/>
<organism evidence="2 3">
    <name type="scientific">Chryseobacterium glaciei</name>
    <dbReference type="NCBI Taxonomy" id="1685010"/>
    <lineage>
        <taxon>Bacteria</taxon>
        <taxon>Pseudomonadati</taxon>
        <taxon>Bacteroidota</taxon>
        <taxon>Flavobacteriia</taxon>
        <taxon>Flavobacteriales</taxon>
        <taxon>Weeksellaceae</taxon>
        <taxon>Chryseobacterium group</taxon>
        <taxon>Chryseobacterium</taxon>
    </lineage>
</organism>
<feature type="chain" id="PRO_5008003591" evidence="1">
    <location>
        <begin position="22"/>
        <end position="264"/>
    </location>
</feature>
<protein>
    <submittedName>
        <fullName evidence="2">Uncharacterized protein</fullName>
    </submittedName>
</protein>
<reference evidence="2 3" key="1">
    <citation type="submission" date="2016-04" db="EMBL/GenBank/DDBJ databases">
        <title>Complete Genome Sequence of Chryseobacterium sp. IHBB 10212.</title>
        <authorList>
            <person name="Pal M."/>
            <person name="Swarnkar M.K."/>
            <person name="Kaushal K."/>
            <person name="Chhibber S."/>
            <person name="Singh A.K."/>
            <person name="Gulati A."/>
        </authorList>
    </citation>
    <scope>NUCLEOTIDE SEQUENCE [LARGE SCALE GENOMIC DNA]</scope>
    <source>
        <strain evidence="2 3">IHBB 10212</strain>
    </source>
</reference>
<name>A0A172XQ24_9FLAO</name>
<dbReference type="STRING" id="1685010.A0O34_00435"/>
<evidence type="ECO:0000313" key="2">
    <source>
        <dbReference type="EMBL" id="ANF49113.1"/>
    </source>
</evidence>
<keyword evidence="3" id="KW-1185">Reference proteome</keyword>
<accession>A0A172XQ24</accession>
<dbReference type="Proteomes" id="UP000077824">
    <property type="component" value="Chromosome"/>
</dbReference>
<evidence type="ECO:0000313" key="3">
    <source>
        <dbReference type="Proteomes" id="UP000077824"/>
    </source>
</evidence>
<dbReference type="RefSeq" id="WP_066750029.1">
    <property type="nucleotide sequence ID" value="NZ_CP015199.1"/>
</dbReference>
<feature type="signal peptide" evidence="1">
    <location>
        <begin position="1"/>
        <end position="21"/>
    </location>
</feature>
<proteinExistence type="predicted"/>